<feature type="domain" description="BFN" evidence="1">
    <location>
        <begin position="3"/>
        <end position="144"/>
    </location>
</feature>
<dbReference type="InterPro" id="IPR003729">
    <property type="entry name" value="Bi_nuclease_dom"/>
</dbReference>
<dbReference type="PROSITE" id="PS51658">
    <property type="entry name" value="BFN"/>
    <property type="match status" value="1"/>
</dbReference>
<dbReference type="GO" id="GO:0004518">
    <property type="term" value="F:nuclease activity"/>
    <property type="evidence" value="ECO:0007669"/>
    <property type="project" value="InterPro"/>
</dbReference>
<evidence type="ECO:0000313" key="3">
    <source>
        <dbReference type="Proteomes" id="UP000290365"/>
    </source>
</evidence>
<keyword evidence="3" id="KW-1185">Reference proteome</keyword>
<dbReference type="OrthoDB" id="9823631at2"/>
<dbReference type="Proteomes" id="UP000290365">
    <property type="component" value="Chromosome"/>
</dbReference>
<dbReference type="AlphaFoldDB" id="A0A4P6JK18"/>
<dbReference type="EMBL" id="CP035758">
    <property type="protein sequence ID" value="QBD75484.1"/>
    <property type="molecule type" value="Genomic_DNA"/>
</dbReference>
<protein>
    <submittedName>
        <fullName evidence="2">Bifunctional nuclease family protein</fullName>
    </submittedName>
</protein>
<dbReference type="Gene3D" id="3.10.690.10">
    <property type="entry name" value="Bifunctional nuclease domain"/>
    <property type="match status" value="1"/>
</dbReference>
<dbReference type="InterPro" id="IPR036104">
    <property type="entry name" value="BFN_sf"/>
</dbReference>
<dbReference type="Pfam" id="PF02577">
    <property type="entry name" value="BFN_dom"/>
    <property type="match status" value="1"/>
</dbReference>
<accession>A0A4P6JK18</accession>
<evidence type="ECO:0000259" key="1">
    <source>
        <dbReference type="PROSITE" id="PS51658"/>
    </source>
</evidence>
<organism evidence="2 3">
    <name type="scientific">Ktedonosporobacter rubrisoli</name>
    <dbReference type="NCBI Taxonomy" id="2509675"/>
    <lineage>
        <taxon>Bacteria</taxon>
        <taxon>Bacillati</taxon>
        <taxon>Chloroflexota</taxon>
        <taxon>Ktedonobacteria</taxon>
        <taxon>Ktedonobacterales</taxon>
        <taxon>Ktedonosporobacteraceae</taxon>
        <taxon>Ktedonosporobacter</taxon>
    </lineage>
</organism>
<proteinExistence type="predicted"/>
<sequence length="221" mass="24732">MSMIPIKVEGVRRNFIASSPFLYSVSLTDDAGKRLLLFSIERHEALPIVAALNHLTLPRPGTLNLLAETLTLLNTRLEEAYIESFSILPPLYHLCKCRLSFRSGGTKQEQTRQMRPGDLVGLALLMEAPILVSDELFAQMGIPLTDGLTPELVFARYLLKQEGITLPEGQKLRLGFSKTPLRDALVKEFKASFLGKGPIFPEEDMEQRKKEYLAFLLGQSS</sequence>
<dbReference type="KEGG" id="kbs:EPA93_05490"/>
<evidence type="ECO:0000313" key="2">
    <source>
        <dbReference type="EMBL" id="QBD75484.1"/>
    </source>
</evidence>
<name>A0A4P6JK18_KTERU</name>
<gene>
    <name evidence="2" type="ORF">EPA93_05490</name>
</gene>
<reference evidence="2 3" key="1">
    <citation type="submission" date="2019-01" db="EMBL/GenBank/DDBJ databases">
        <title>Ktedonosporobacter rubrisoli SCAWS-G2.</title>
        <authorList>
            <person name="Huang Y."/>
            <person name="Yan B."/>
        </authorList>
    </citation>
    <scope>NUCLEOTIDE SEQUENCE [LARGE SCALE GENOMIC DNA]</scope>
    <source>
        <strain evidence="2 3">SCAWS-G2</strain>
    </source>
</reference>
<dbReference type="SUPFAM" id="SSF103256">
    <property type="entry name" value="Hypothetical protein TM0160"/>
    <property type="match status" value="1"/>
</dbReference>